<keyword evidence="3" id="KW-1003">Cell membrane</keyword>
<feature type="transmembrane region" description="Helical" evidence="7">
    <location>
        <begin position="79"/>
        <end position="100"/>
    </location>
</feature>
<protein>
    <submittedName>
        <fullName evidence="9">Sugar ABC transporter permease</fullName>
    </submittedName>
</protein>
<dbReference type="CDD" id="cd06261">
    <property type="entry name" value="TM_PBP2"/>
    <property type="match status" value="1"/>
</dbReference>
<dbReference type="PROSITE" id="PS50928">
    <property type="entry name" value="ABC_TM1"/>
    <property type="match status" value="1"/>
</dbReference>
<evidence type="ECO:0000256" key="5">
    <source>
        <dbReference type="ARBA" id="ARBA00022989"/>
    </source>
</evidence>
<dbReference type="InterPro" id="IPR000515">
    <property type="entry name" value="MetI-like"/>
</dbReference>
<proteinExistence type="inferred from homology"/>
<evidence type="ECO:0000259" key="8">
    <source>
        <dbReference type="PROSITE" id="PS50928"/>
    </source>
</evidence>
<feature type="transmembrane region" description="Helical" evidence="7">
    <location>
        <begin position="112"/>
        <end position="130"/>
    </location>
</feature>
<dbReference type="InterPro" id="IPR035906">
    <property type="entry name" value="MetI-like_sf"/>
</dbReference>
<keyword evidence="5 7" id="KW-1133">Transmembrane helix</keyword>
<gene>
    <name evidence="9" type="ORF">IAA60_01320</name>
</gene>
<evidence type="ECO:0000256" key="6">
    <source>
        <dbReference type="ARBA" id="ARBA00023136"/>
    </source>
</evidence>
<comment type="subcellular location">
    <subcellularLocation>
        <location evidence="1 7">Cell membrane</location>
        <topology evidence="1 7">Multi-pass membrane protein</topology>
    </subcellularLocation>
</comment>
<accession>A0A9D1H2K7</accession>
<dbReference type="EMBL" id="DVLU01000010">
    <property type="protein sequence ID" value="HIT84522.1"/>
    <property type="molecule type" value="Genomic_DNA"/>
</dbReference>
<evidence type="ECO:0000256" key="7">
    <source>
        <dbReference type="RuleBase" id="RU363032"/>
    </source>
</evidence>
<keyword evidence="2 7" id="KW-0813">Transport</keyword>
<evidence type="ECO:0000256" key="1">
    <source>
        <dbReference type="ARBA" id="ARBA00004651"/>
    </source>
</evidence>
<dbReference type="PANTHER" id="PTHR43227">
    <property type="entry name" value="BLL4140 PROTEIN"/>
    <property type="match status" value="1"/>
</dbReference>
<reference evidence="9" key="1">
    <citation type="submission" date="2020-10" db="EMBL/GenBank/DDBJ databases">
        <authorList>
            <person name="Gilroy R."/>
        </authorList>
    </citation>
    <scope>NUCLEOTIDE SEQUENCE</scope>
    <source>
        <strain evidence="9">CHK181-108</strain>
    </source>
</reference>
<dbReference type="AlphaFoldDB" id="A0A9D1H2K7"/>
<dbReference type="Proteomes" id="UP000824165">
    <property type="component" value="Unassembled WGS sequence"/>
</dbReference>
<dbReference type="InterPro" id="IPR050809">
    <property type="entry name" value="UgpAE/MalFG_permease"/>
</dbReference>
<organism evidence="9 10">
    <name type="scientific">Candidatus Ornithomonoglobus intestinigallinarum</name>
    <dbReference type="NCBI Taxonomy" id="2840894"/>
    <lineage>
        <taxon>Bacteria</taxon>
        <taxon>Bacillati</taxon>
        <taxon>Bacillota</taxon>
        <taxon>Clostridia</taxon>
        <taxon>Candidatus Ornithomonoglobus</taxon>
    </lineage>
</organism>
<evidence type="ECO:0000313" key="9">
    <source>
        <dbReference type="EMBL" id="HIT84522.1"/>
    </source>
</evidence>
<evidence type="ECO:0000256" key="2">
    <source>
        <dbReference type="ARBA" id="ARBA00022448"/>
    </source>
</evidence>
<dbReference type="PANTHER" id="PTHR43227:SF7">
    <property type="entry name" value="ARABINOOLIGOSACCHARIDES TRANSPORT SYSTEM PERMEASE PROTEIN ARAP"/>
    <property type="match status" value="1"/>
</dbReference>
<reference evidence="9" key="2">
    <citation type="journal article" date="2021" name="PeerJ">
        <title>Extensive microbial diversity within the chicken gut microbiome revealed by metagenomics and culture.</title>
        <authorList>
            <person name="Gilroy R."/>
            <person name="Ravi A."/>
            <person name="Getino M."/>
            <person name="Pursley I."/>
            <person name="Horton D.L."/>
            <person name="Alikhan N.F."/>
            <person name="Baker D."/>
            <person name="Gharbi K."/>
            <person name="Hall N."/>
            <person name="Watson M."/>
            <person name="Adriaenssens E.M."/>
            <person name="Foster-Nyarko E."/>
            <person name="Jarju S."/>
            <person name="Secka A."/>
            <person name="Antonio M."/>
            <person name="Oren A."/>
            <person name="Chaudhuri R.R."/>
            <person name="La Ragione R."/>
            <person name="Hildebrand F."/>
            <person name="Pallen M.J."/>
        </authorList>
    </citation>
    <scope>NUCLEOTIDE SEQUENCE</scope>
    <source>
        <strain evidence="9">CHK181-108</strain>
    </source>
</reference>
<keyword evidence="6 7" id="KW-0472">Membrane</keyword>
<dbReference type="GO" id="GO:0055085">
    <property type="term" value="P:transmembrane transport"/>
    <property type="evidence" value="ECO:0007669"/>
    <property type="project" value="InterPro"/>
</dbReference>
<evidence type="ECO:0000256" key="3">
    <source>
        <dbReference type="ARBA" id="ARBA00022475"/>
    </source>
</evidence>
<dbReference type="SUPFAM" id="SSF161098">
    <property type="entry name" value="MetI-like"/>
    <property type="match status" value="1"/>
</dbReference>
<comment type="similarity">
    <text evidence="7">Belongs to the binding-protein-dependent transport system permease family.</text>
</comment>
<evidence type="ECO:0000313" key="10">
    <source>
        <dbReference type="Proteomes" id="UP000824165"/>
    </source>
</evidence>
<feature type="transmembrane region" description="Helical" evidence="7">
    <location>
        <begin position="161"/>
        <end position="184"/>
    </location>
</feature>
<evidence type="ECO:0000256" key="4">
    <source>
        <dbReference type="ARBA" id="ARBA00022692"/>
    </source>
</evidence>
<comment type="caution">
    <text evidence="9">The sequence shown here is derived from an EMBL/GenBank/DDBJ whole genome shotgun (WGS) entry which is preliminary data.</text>
</comment>
<feature type="transmembrane region" description="Helical" evidence="7">
    <location>
        <begin position="21"/>
        <end position="46"/>
    </location>
</feature>
<feature type="domain" description="ABC transmembrane type-1" evidence="8">
    <location>
        <begin position="75"/>
        <end position="287"/>
    </location>
</feature>
<keyword evidence="4 7" id="KW-0812">Transmembrane</keyword>
<dbReference type="GO" id="GO:0005886">
    <property type="term" value="C:plasma membrane"/>
    <property type="evidence" value="ECO:0007669"/>
    <property type="project" value="UniProtKB-SubCell"/>
</dbReference>
<sequence>MSVKKSSGQKLFRKNFMGWLLICPLVIVLYLLIWRPTVISFIWSFFKMNVYDPGEFIGFKNYELVISNSQFLPMLKNTVLYVFWSLVIGFIPPLAIAIMLNEMVYFQKKLRVIIYLPALIPGIAAMLIWTKMYDPSDMGLFNMVLNKLGLESYNWLGDPNFTIIGIVIYMTWSSFAGTMLLYYASVQGISTELYEAALIDGAGPLKRCWHVTLPQIMGVVMLNFVRQIIAVFQVLNEPLAMTGGNDRASVSLALQLYRYLRNQNTIGQAMALGVIIFLILMVFTCFYFWMNKKVESNF</sequence>
<feature type="transmembrane region" description="Helical" evidence="7">
    <location>
        <begin position="266"/>
        <end position="289"/>
    </location>
</feature>
<dbReference type="Gene3D" id="1.10.3720.10">
    <property type="entry name" value="MetI-like"/>
    <property type="match status" value="1"/>
</dbReference>
<name>A0A9D1H2K7_9FIRM</name>
<dbReference type="Pfam" id="PF00528">
    <property type="entry name" value="BPD_transp_1"/>
    <property type="match status" value="1"/>
</dbReference>